<evidence type="ECO:0000313" key="1">
    <source>
        <dbReference type="EMBL" id="MPR33298.1"/>
    </source>
</evidence>
<gene>
    <name evidence="1" type="ORF">GBK04_07975</name>
</gene>
<dbReference type="InterPro" id="IPR043129">
    <property type="entry name" value="ATPase_NBD"/>
</dbReference>
<reference evidence="1 2" key="1">
    <citation type="submission" date="2019-10" db="EMBL/GenBank/DDBJ databases">
        <title>Draft Genome Sequence of Cytophagaceae sp. SJW1-29.</title>
        <authorList>
            <person name="Choi A."/>
        </authorList>
    </citation>
    <scope>NUCLEOTIDE SEQUENCE [LARGE SCALE GENOMIC DNA]</scope>
    <source>
        <strain evidence="1 2">SJW1-29</strain>
    </source>
</reference>
<sequence>MSKIFGHTNRGGKDWFLSDAYSDKEIESIKDPEGGSGDSLSPAIPSPFARIDLAKSAFRNINKTPDLKAYTTNGNVLASRMDEKLVSNCLDLAEMLFNSDSLRENMRIIVWDKNAEISRMKASSDAHRRLAETLELYLQQDKESYNFDLLRRLYLIEFNHKIIGCSSPATLFFPTANDLSHAQIKLTKNDVLFDNHYVPLYEREAEFQKYFHHLFRANPLLASKMKVVNDYLAKNLAILDRRNHALYQEINKLNPAAFLNNYSELDTGAAGDVIEVIGVPLRKRKKEDILGSIGESDFRINASKSLAGAPPLVLQNNFNKRLRYVNDDWDHTIEVPYADSETVLEKRSLPGARIQYPYLTVSDFLEPYLIRLVYPINKEKFFDGNVNPEVGDDSQGFLLPLKKQFFEYFTPNDLLGAGPGKPSIEMTQGVAGSVKVTLRIPIMREGEYIAFERTYYQSLEHQISKPDEAANKGVVVEQQVGLTLFPFVKTNIPDLASPYRVQVIDRNVAGVFKNSEYVLQFFSQRSNVPIKVINEETANSGKPRKRTRKQAADATTQYYVLNDEFDYIYLNDAGQVDMGGVIIPKWPHFANGNTVFTFALDFGTTNTHIEYKAGASAPKAFDITVEDMQIATLFDPAKTSEDFGGSGAIAIREFVDYEFLPEQLGGTNRFKFPTRTVSGEGKDLDLNKETNSLADFNIPFTYEKTHDGVNEIKSNLKWAKVEPGNTKRIRAYFETLLLMMRTKVLRNGGNLHETRLVWFYPSSMTNNRKDSLEGLINDLFAKYFKGTNTPIGISESLAPFYYYKNTGQLPGGTYSPVVSIDIGGGTTDVVVFKANKPILLSSFKFAANAIFGDGFYEFGATSNGLIKKYTQHYEMLLSANKQYDLMKVLDSIKDKNKSEDIIAFLFSLENNYRIRDASLFSFNSLLSEDKDYKIIFLYFYSAIMYHVAQLMKIKLPDTEMPKNIVFSGTGSKILRILTRNQKTLSELSERIFEAVFEKEFGYDNLVIKAEKDIPKELTCKGGLMTNPEDLDINIKKIKSVLTGLEDQSITQLRYSDLTNDVQKEITDYVADFNELFLDLNKKMSFSDNFGVSYDSLEIFRNNMNRHLRDYLAEGLDYTKKLDEVRSDEKEVEETLFFYPIIGIINHLSKQLAELTPVTS</sequence>
<organism evidence="1 2">
    <name type="scientific">Salmonirosea aquatica</name>
    <dbReference type="NCBI Taxonomy" id="2654236"/>
    <lineage>
        <taxon>Bacteria</taxon>
        <taxon>Pseudomonadati</taxon>
        <taxon>Bacteroidota</taxon>
        <taxon>Cytophagia</taxon>
        <taxon>Cytophagales</taxon>
        <taxon>Spirosomataceae</taxon>
        <taxon>Salmonirosea</taxon>
    </lineage>
</organism>
<dbReference type="Proteomes" id="UP000479293">
    <property type="component" value="Unassembled WGS sequence"/>
</dbReference>
<comment type="caution">
    <text evidence="1">The sequence shown here is derived from an EMBL/GenBank/DDBJ whole genome shotgun (WGS) entry which is preliminary data.</text>
</comment>
<proteinExistence type="predicted"/>
<protein>
    <recommendedName>
        <fullName evidence="3">Ppx/GppA phosphatase domain-containing protein</fullName>
    </recommendedName>
</protein>
<evidence type="ECO:0000313" key="2">
    <source>
        <dbReference type="Proteomes" id="UP000479293"/>
    </source>
</evidence>
<keyword evidence="2" id="KW-1185">Reference proteome</keyword>
<dbReference type="SUPFAM" id="SSF53067">
    <property type="entry name" value="Actin-like ATPase domain"/>
    <property type="match status" value="1"/>
</dbReference>
<name>A0A7C9BBC6_9BACT</name>
<evidence type="ECO:0008006" key="3">
    <source>
        <dbReference type="Google" id="ProtNLM"/>
    </source>
</evidence>
<dbReference type="RefSeq" id="WP_152758431.1">
    <property type="nucleotide sequence ID" value="NZ_WHLY01000002.1"/>
</dbReference>
<dbReference type="AlphaFoldDB" id="A0A7C9BBC6"/>
<dbReference type="Gene3D" id="3.30.420.40">
    <property type="match status" value="1"/>
</dbReference>
<dbReference type="EMBL" id="WHLY01000002">
    <property type="protein sequence ID" value="MPR33298.1"/>
    <property type="molecule type" value="Genomic_DNA"/>
</dbReference>
<accession>A0A7C9BBC6</accession>